<dbReference type="Proteomes" id="UP000507536">
    <property type="component" value="Chromosome 11"/>
</dbReference>
<feature type="region of interest" description="Disordered" evidence="1">
    <location>
        <begin position="187"/>
        <end position="222"/>
    </location>
</feature>
<gene>
    <name evidence="3" type="ORF">PCHDK_000286900</name>
    <name evidence="2" type="ORF">PCHDS_000285900</name>
</gene>
<feature type="compositionally biased region" description="Basic residues" evidence="1">
    <location>
        <begin position="198"/>
        <end position="219"/>
    </location>
</feature>
<protein>
    <submittedName>
        <fullName evidence="2">Uncharacterized protein</fullName>
    </submittedName>
</protein>
<accession>A0A1C6YGN8</accession>
<evidence type="ECO:0000313" key="2">
    <source>
        <dbReference type="EMBL" id="SCM22548.1"/>
    </source>
</evidence>
<dbReference type="EMBL" id="LT608205">
    <property type="protein sequence ID" value="SCN61235.1"/>
    <property type="molecule type" value="Genomic_DNA"/>
</dbReference>
<feature type="region of interest" description="Disordered" evidence="1">
    <location>
        <begin position="1"/>
        <end position="24"/>
    </location>
</feature>
<evidence type="ECO:0000256" key="1">
    <source>
        <dbReference type="SAM" id="MobiDB-lite"/>
    </source>
</evidence>
<proteinExistence type="predicted"/>
<organism evidence="2 5">
    <name type="scientific">Plasmodium chabaudi adami</name>
    <dbReference type="NCBI Taxonomy" id="5826"/>
    <lineage>
        <taxon>Eukaryota</taxon>
        <taxon>Sar</taxon>
        <taxon>Alveolata</taxon>
        <taxon>Apicomplexa</taxon>
        <taxon>Aconoidasida</taxon>
        <taxon>Haemosporida</taxon>
        <taxon>Plasmodiidae</taxon>
        <taxon>Plasmodium</taxon>
        <taxon>Plasmodium (Vinckeia)</taxon>
    </lineage>
</organism>
<evidence type="ECO:0000313" key="4">
    <source>
        <dbReference type="Proteomes" id="UP000195879"/>
    </source>
</evidence>
<reference evidence="4 5" key="1">
    <citation type="submission" date="2016-08" db="EMBL/GenBank/DDBJ databases">
        <authorList>
            <consortium name="Pathogen Informatics"/>
        </authorList>
    </citation>
    <scope>NUCLEOTIDE SEQUENCE [LARGE SCALE GENOMIC DNA]</scope>
    <source>
        <strain evidence="3 4">DK</strain>
        <strain evidence="2 5">DS</strain>
    </source>
</reference>
<evidence type="ECO:0000313" key="3">
    <source>
        <dbReference type="EMBL" id="SCN61235.1"/>
    </source>
</evidence>
<dbReference type="Proteomes" id="UP000195879">
    <property type="component" value="Chromosome 11"/>
</dbReference>
<name>A0A1C6YGN8_PLACE</name>
<evidence type="ECO:0000313" key="5">
    <source>
        <dbReference type="Proteomes" id="UP000507536"/>
    </source>
</evidence>
<dbReference type="OrthoDB" id="377101at2759"/>
<sequence>MSEIKKNGDNAENETNDDKNKSEHILDEKINEKFQGKLKYKLKDNLMGKIENGINDVIVKDSNFNNETKKRSLSHEPNFDKIDKNSHNFSKSNSEDVLELITKNKKSTQYTNYVSSKMLLKDKDTSSNINITSSADTTTSKDTNNELETYGNFFDISEEAKHELSEHVKKLIKDNNESDNYVSGIIQNNYDTDESNNYKRKKRKKKKSGLRNKTKKTKVKTNDGVDENDSFKKLKTLYQGAQDATANYITKIFNSKIFIEKNIIKYDDILSKHSDDIIKHFNIFEETKDEEGIVGSDVIENGVLDNICEYFAYLMALSLNT</sequence>
<dbReference type="AlphaFoldDB" id="A0A1C6YGN8"/>
<dbReference type="EMBL" id="LT608191">
    <property type="protein sequence ID" value="SCM22548.1"/>
    <property type="molecule type" value="Genomic_DNA"/>
</dbReference>